<dbReference type="Proteomes" id="UP001383192">
    <property type="component" value="Unassembled WGS sequence"/>
</dbReference>
<evidence type="ECO:0000256" key="1">
    <source>
        <dbReference type="SAM" id="MobiDB-lite"/>
    </source>
</evidence>
<gene>
    <name evidence="2" type="ORF">VNI00_013838</name>
</gene>
<dbReference type="EMBL" id="JAYKXP010000072">
    <property type="protein sequence ID" value="KAK7031048.1"/>
    <property type="molecule type" value="Genomic_DNA"/>
</dbReference>
<sequence length="525" mass="58644">MQKAPLSLINHDSVAKGVPAFTTTKQGQPANIAVEIWDEIFYHVNADAKDPFHLAMHATHRLINRTIGAVAERKFFEELFLPVEYRRRMIQCMRLMVAKPDLANLVRDIYIELSFDLNLFSVITDVTSGLGNMNNLRILQMRVTISWDCRGALHSILSQLQFPSLQEFAYHGGIVPEIQVFVTKHAPTIRLLTLDGDEMGEFIGPEPQYPVLLHSSVPRHTLAQILRGGAPSLQSFHTPFESTSEDVIVMARQLQQTRGTAMIELALVAHDDGRQLFSIVEESFPNLRSLTILLTGYLVAALDESELSNQAVGKAALSCFRKLTQLNKLFWGNMDGYHGDWDRGWNFLGPLQEANPGLISVTLPDSGVWHAVGPGIWIPFCGGGGPFLCNQGCHWLTFSVYYGNYSPLPALLDLVEQEILRRLEDASPGRKEDMELVQNFRRNPNDQPLDEVSGASEAAIDPTDEGNEEGDEDEDDEEGVRSDRWRAVCCLKEEREDAGPTWLCHGRDGRPALCRISHDSKASDA</sequence>
<protein>
    <submittedName>
        <fullName evidence="2">Uncharacterized protein</fullName>
    </submittedName>
</protein>
<feature type="region of interest" description="Disordered" evidence="1">
    <location>
        <begin position="500"/>
        <end position="525"/>
    </location>
</feature>
<reference evidence="2 3" key="1">
    <citation type="submission" date="2024-01" db="EMBL/GenBank/DDBJ databases">
        <title>A draft genome for a cacao thread blight-causing isolate of Paramarasmius palmivorus.</title>
        <authorList>
            <person name="Baruah I.K."/>
            <person name="Bukari Y."/>
            <person name="Amoako-Attah I."/>
            <person name="Meinhardt L.W."/>
            <person name="Bailey B.A."/>
            <person name="Cohen S.P."/>
        </authorList>
    </citation>
    <scope>NUCLEOTIDE SEQUENCE [LARGE SCALE GENOMIC DNA]</scope>
    <source>
        <strain evidence="2 3">GH-12</strain>
    </source>
</reference>
<feature type="region of interest" description="Disordered" evidence="1">
    <location>
        <begin position="441"/>
        <end position="482"/>
    </location>
</feature>
<evidence type="ECO:0000313" key="2">
    <source>
        <dbReference type="EMBL" id="KAK7031048.1"/>
    </source>
</evidence>
<comment type="caution">
    <text evidence="2">The sequence shown here is derived from an EMBL/GenBank/DDBJ whole genome shotgun (WGS) entry which is preliminary data.</text>
</comment>
<dbReference type="AlphaFoldDB" id="A0AAW0BWL6"/>
<name>A0AAW0BWL6_9AGAR</name>
<proteinExistence type="predicted"/>
<feature type="compositionally biased region" description="Basic and acidic residues" evidence="1">
    <location>
        <begin position="505"/>
        <end position="525"/>
    </location>
</feature>
<feature type="compositionally biased region" description="Acidic residues" evidence="1">
    <location>
        <begin position="462"/>
        <end position="478"/>
    </location>
</feature>
<organism evidence="2 3">
    <name type="scientific">Paramarasmius palmivorus</name>
    <dbReference type="NCBI Taxonomy" id="297713"/>
    <lineage>
        <taxon>Eukaryota</taxon>
        <taxon>Fungi</taxon>
        <taxon>Dikarya</taxon>
        <taxon>Basidiomycota</taxon>
        <taxon>Agaricomycotina</taxon>
        <taxon>Agaricomycetes</taxon>
        <taxon>Agaricomycetidae</taxon>
        <taxon>Agaricales</taxon>
        <taxon>Marasmiineae</taxon>
        <taxon>Marasmiaceae</taxon>
        <taxon>Paramarasmius</taxon>
    </lineage>
</organism>
<accession>A0AAW0BWL6</accession>
<evidence type="ECO:0000313" key="3">
    <source>
        <dbReference type="Proteomes" id="UP001383192"/>
    </source>
</evidence>
<keyword evidence="3" id="KW-1185">Reference proteome</keyword>